<organism evidence="1 2">
    <name type="scientific">Streptomyces prasinosporus</name>
    <dbReference type="NCBI Taxonomy" id="68256"/>
    <lineage>
        <taxon>Bacteria</taxon>
        <taxon>Bacillati</taxon>
        <taxon>Actinomycetota</taxon>
        <taxon>Actinomycetes</taxon>
        <taxon>Kitasatosporales</taxon>
        <taxon>Streptomycetaceae</taxon>
        <taxon>Streptomyces</taxon>
        <taxon>Streptomyces albogriseolus group</taxon>
    </lineage>
</organism>
<name>A0ABP6UBL2_9ACTN</name>
<accession>A0ABP6UBL2</accession>
<evidence type="ECO:0000313" key="1">
    <source>
        <dbReference type="EMBL" id="GAA3504088.1"/>
    </source>
</evidence>
<keyword evidence="2" id="KW-1185">Reference proteome</keyword>
<comment type="caution">
    <text evidence="1">The sequence shown here is derived from an EMBL/GenBank/DDBJ whole genome shotgun (WGS) entry which is preliminary data.</text>
</comment>
<sequence length="97" mass="10065">MCGAVAWRRGWVTTERCTITATRHLGGSGGAAGELASVFDPASPFGFRFTMTGVPFGSDVSGYLDGAALALDSYAEDGTPADWDMPLLPAQVYCPSG</sequence>
<dbReference type="Proteomes" id="UP001501455">
    <property type="component" value="Unassembled WGS sequence"/>
</dbReference>
<reference evidence="2" key="1">
    <citation type="journal article" date="2019" name="Int. J. Syst. Evol. Microbiol.">
        <title>The Global Catalogue of Microorganisms (GCM) 10K type strain sequencing project: providing services to taxonomists for standard genome sequencing and annotation.</title>
        <authorList>
            <consortium name="The Broad Institute Genomics Platform"/>
            <consortium name="The Broad Institute Genome Sequencing Center for Infectious Disease"/>
            <person name="Wu L."/>
            <person name="Ma J."/>
        </authorList>
    </citation>
    <scope>NUCLEOTIDE SEQUENCE [LARGE SCALE GENOMIC DNA]</scope>
    <source>
        <strain evidence="2">JCM 4816</strain>
    </source>
</reference>
<gene>
    <name evidence="1" type="ORF">GCM10019016_112010</name>
</gene>
<evidence type="ECO:0000313" key="2">
    <source>
        <dbReference type="Proteomes" id="UP001501455"/>
    </source>
</evidence>
<protein>
    <submittedName>
        <fullName evidence="1">Uncharacterized protein</fullName>
    </submittedName>
</protein>
<dbReference type="EMBL" id="BAAAXF010000081">
    <property type="protein sequence ID" value="GAA3504088.1"/>
    <property type="molecule type" value="Genomic_DNA"/>
</dbReference>
<proteinExistence type="predicted"/>